<evidence type="ECO:0000256" key="1">
    <source>
        <dbReference type="SAM" id="MobiDB-lite"/>
    </source>
</evidence>
<feature type="compositionally biased region" description="Acidic residues" evidence="1">
    <location>
        <begin position="78"/>
        <end position="89"/>
    </location>
</feature>
<dbReference type="Proteomes" id="UP001140513">
    <property type="component" value="Unassembled WGS sequence"/>
</dbReference>
<proteinExistence type="predicted"/>
<dbReference type="OrthoDB" id="3938123at2759"/>
<reference evidence="2" key="1">
    <citation type="submission" date="2022-10" db="EMBL/GenBank/DDBJ databases">
        <title>Tapping the CABI collections for fungal endophytes: first genome assemblies for Collariella, Neodidymelliopsis, Ascochyta clinopodiicola, Didymella pomorum, Didymosphaeria variabile, Neocosmospora piperis and Neocucurbitaria cava.</title>
        <authorList>
            <person name="Hill R."/>
        </authorList>
    </citation>
    <scope>NUCLEOTIDE SEQUENCE</scope>
    <source>
        <strain evidence="2">IMI 356815</strain>
    </source>
</reference>
<evidence type="ECO:0000313" key="3">
    <source>
        <dbReference type="Proteomes" id="UP001140513"/>
    </source>
</evidence>
<dbReference type="EMBL" id="JAPEUX010000009">
    <property type="protein sequence ID" value="KAJ4345657.1"/>
    <property type="molecule type" value="Genomic_DNA"/>
</dbReference>
<sequence>MEQDHQDTLRDLQAMLEDEDFIAFLGRQPKDTFAEAHAKAIHCLAKLVAPATGNGRKRDAGKAGGRNPKRIRGKEPGDEGEEEEEEEEEGKIYDWKPITDIAAFIVDEDTLEQVEMFKEDGSLAAFFSPPQAERTYVTKMVGGDATKSLAALLVDTDNLSRELSGNHKLWLFHMLLWYRVKEILAPGAGAGRTFSMGKKQQDVLQTQLYLIHKRSKDWPADWSVDKTSKYIRHWAKIGFKVDILVSEFGPGCLFVLYKPLTEAFLLRRITKTGPHHDAAIAQLNRMGLKEYMESKHLDKFGDAIISYLLRPFTEAKKSRTEQTYLLHAPSE</sequence>
<name>A0A9W8XCD2_9PLEO</name>
<dbReference type="AlphaFoldDB" id="A0A9W8XCD2"/>
<dbReference type="GeneID" id="80915322"/>
<feature type="region of interest" description="Disordered" evidence="1">
    <location>
        <begin position="52"/>
        <end position="91"/>
    </location>
</feature>
<gene>
    <name evidence="2" type="ORF">N0V89_011792</name>
</gene>
<protein>
    <submittedName>
        <fullName evidence="2">Uncharacterized protein</fullName>
    </submittedName>
</protein>
<accession>A0A9W8XCD2</accession>
<evidence type="ECO:0000313" key="2">
    <source>
        <dbReference type="EMBL" id="KAJ4345657.1"/>
    </source>
</evidence>
<keyword evidence="3" id="KW-1185">Reference proteome</keyword>
<organism evidence="2 3">
    <name type="scientific">Didymosphaeria variabile</name>
    <dbReference type="NCBI Taxonomy" id="1932322"/>
    <lineage>
        <taxon>Eukaryota</taxon>
        <taxon>Fungi</taxon>
        <taxon>Dikarya</taxon>
        <taxon>Ascomycota</taxon>
        <taxon>Pezizomycotina</taxon>
        <taxon>Dothideomycetes</taxon>
        <taxon>Pleosporomycetidae</taxon>
        <taxon>Pleosporales</taxon>
        <taxon>Massarineae</taxon>
        <taxon>Didymosphaeriaceae</taxon>
        <taxon>Didymosphaeria</taxon>
    </lineage>
</organism>
<comment type="caution">
    <text evidence="2">The sequence shown here is derived from an EMBL/GenBank/DDBJ whole genome shotgun (WGS) entry which is preliminary data.</text>
</comment>
<dbReference type="RefSeq" id="XP_056065821.1">
    <property type="nucleotide sequence ID" value="XM_056220518.1"/>
</dbReference>